<dbReference type="InterPro" id="IPR035901">
    <property type="entry name" value="GIY-YIG_endonuc_sf"/>
</dbReference>
<reference evidence="2 3" key="1">
    <citation type="submission" date="2017-06" db="EMBL/GenBank/DDBJ databases">
        <title>Genome sequencing of Fusobacterium nucleatum subsp. polymorphum KCOM 1275 (=ChDC F310).</title>
        <authorList>
            <person name="Kook J.-K."/>
            <person name="Park S.-N."/>
            <person name="Lim Y.K."/>
            <person name="Roh H."/>
        </authorList>
    </citation>
    <scope>NUCLEOTIDE SEQUENCE [LARGE SCALE GENOMIC DNA]</scope>
    <source>
        <strain evidence="2 3">KCOM 1275</strain>
    </source>
</reference>
<dbReference type="CDD" id="cd10446">
    <property type="entry name" value="GIY-YIG_unchar_1"/>
    <property type="match status" value="1"/>
</dbReference>
<name>A0A241PZJ5_FUSNP</name>
<accession>A0A241PZJ5</accession>
<evidence type="ECO:0000313" key="2">
    <source>
        <dbReference type="EMBL" id="ASG27887.1"/>
    </source>
</evidence>
<evidence type="ECO:0000259" key="1">
    <source>
        <dbReference type="PROSITE" id="PS50164"/>
    </source>
</evidence>
<dbReference type="EMBL" id="CP022123">
    <property type="protein sequence ID" value="ASG27887.1"/>
    <property type="molecule type" value="Genomic_DNA"/>
</dbReference>
<protein>
    <recommendedName>
        <fullName evidence="1">GIY-YIG domain-containing protein</fullName>
    </recommendedName>
</protein>
<proteinExistence type="predicted"/>
<evidence type="ECO:0000313" key="3">
    <source>
        <dbReference type="Proteomes" id="UP000197638"/>
    </source>
</evidence>
<dbReference type="Proteomes" id="UP000197638">
    <property type="component" value="Chromosome"/>
</dbReference>
<dbReference type="AlphaFoldDB" id="A0A241PZJ5"/>
<dbReference type="Gene3D" id="3.40.1440.10">
    <property type="entry name" value="GIY-YIG endonuclease"/>
    <property type="match status" value="1"/>
</dbReference>
<dbReference type="RefSeq" id="WP_032888613.1">
    <property type="nucleotide sequence ID" value="NZ_CP022123.1"/>
</dbReference>
<dbReference type="InterPro" id="IPR000305">
    <property type="entry name" value="GIY-YIG_endonuc"/>
</dbReference>
<dbReference type="SUPFAM" id="SSF82771">
    <property type="entry name" value="GIY-YIG endonuclease"/>
    <property type="match status" value="1"/>
</dbReference>
<dbReference type="Pfam" id="PF01541">
    <property type="entry name" value="GIY-YIG"/>
    <property type="match status" value="1"/>
</dbReference>
<feature type="domain" description="GIY-YIG" evidence="1">
    <location>
        <begin position="191"/>
        <end position="289"/>
    </location>
</feature>
<gene>
    <name evidence="2" type="ORF">CBG61_02305</name>
</gene>
<dbReference type="PROSITE" id="PS50164">
    <property type="entry name" value="GIY_YIG"/>
    <property type="match status" value="1"/>
</dbReference>
<organism evidence="2 3">
    <name type="scientific">Fusobacterium nucleatum subsp. polymorphum</name>
    <name type="common">Fusobacterium polymorphum</name>
    <dbReference type="NCBI Taxonomy" id="76857"/>
    <lineage>
        <taxon>Bacteria</taxon>
        <taxon>Fusobacteriati</taxon>
        <taxon>Fusobacteriota</taxon>
        <taxon>Fusobacteriia</taxon>
        <taxon>Fusobacteriales</taxon>
        <taxon>Fusobacteriaceae</taxon>
        <taxon>Fusobacterium</taxon>
    </lineage>
</organism>
<sequence>MIKFTDFIKDFTEGKDLSRIKVKFHKNADFCSGEKDTTQYLFEDDESKESVWTILNSWRGNSKNKETSSLLDYCDYLITFSQYNLYGSDFYIFGGIYKIKKAFPEKYGKNGYDIKLLKDYKEYRKRLIVKFKTGRVFERWYLSLQDDDIEIFELFPDIASEKFNGYQNVSIVYKNLKIALNDPTWIGALKNVKAIYAITDISNGKLYIGSACGNGGLFGRWSDYINNLTGGNQEFEDIKKINGEDYIKKNFKYSIVEIFDTKTKQEYILERENYWKNVFETKKFGMNKN</sequence>